<keyword evidence="7" id="KW-1185">Reference proteome</keyword>
<accession>A0ABT9BNY7</accession>
<protein>
    <submittedName>
        <fullName evidence="6">TetR family transcriptional regulator</fullName>
    </submittedName>
</protein>
<dbReference type="PANTHER" id="PTHR30055:SF238">
    <property type="entry name" value="MYCOFACTOCIN BIOSYNTHESIS TRANSCRIPTIONAL REGULATOR MFTR-RELATED"/>
    <property type="match status" value="1"/>
</dbReference>
<evidence type="ECO:0000313" key="7">
    <source>
        <dbReference type="Proteomes" id="UP001241072"/>
    </source>
</evidence>
<keyword evidence="3" id="KW-0804">Transcription</keyword>
<dbReference type="Proteomes" id="UP001241072">
    <property type="component" value="Unassembled WGS sequence"/>
</dbReference>
<dbReference type="SUPFAM" id="SSF46689">
    <property type="entry name" value="Homeodomain-like"/>
    <property type="match status" value="1"/>
</dbReference>
<evidence type="ECO:0000256" key="2">
    <source>
        <dbReference type="ARBA" id="ARBA00023125"/>
    </source>
</evidence>
<reference evidence="6 7" key="1">
    <citation type="submission" date="2023-07" db="EMBL/GenBank/DDBJ databases">
        <title>Protaetiibacter sp. nov WY-16 isolated from soil.</title>
        <authorList>
            <person name="Liu B."/>
            <person name="Wan Y."/>
        </authorList>
    </citation>
    <scope>NUCLEOTIDE SEQUENCE [LARGE SCALE GENOMIC DNA]</scope>
    <source>
        <strain evidence="6 7">WY-16</strain>
    </source>
</reference>
<dbReference type="Pfam" id="PF00440">
    <property type="entry name" value="TetR_N"/>
    <property type="match status" value="1"/>
</dbReference>
<feature type="DNA-binding region" description="H-T-H motif" evidence="4">
    <location>
        <begin position="38"/>
        <end position="57"/>
    </location>
</feature>
<dbReference type="RefSeq" id="WP_305003171.1">
    <property type="nucleotide sequence ID" value="NZ_JAUQUB010000002.1"/>
</dbReference>
<evidence type="ECO:0000256" key="4">
    <source>
        <dbReference type="PROSITE-ProRule" id="PRU00335"/>
    </source>
</evidence>
<gene>
    <name evidence="6" type="ORF">Q5716_10930</name>
</gene>
<dbReference type="PROSITE" id="PS01081">
    <property type="entry name" value="HTH_TETR_1"/>
    <property type="match status" value="1"/>
</dbReference>
<proteinExistence type="predicted"/>
<keyword evidence="2 4" id="KW-0238">DNA-binding</keyword>
<feature type="domain" description="HTH tetR-type" evidence="5">
    <location>
        <begin position="15"/>
        <end position="75"/>
    </location>
</feature>
<dbReference type="PROSITE" id="PS50977">
    <property type="entry name" value="HTH_TETR_2"/>
    <property type="match status" value="1"/>
</dbReference>
<dbReference type="Pfam" id="PF17754">
    <property type="entry name" value="TetR_C_14"/>
    <property type="match status" value="1"/>
</dbReference>
<dbReference type="Gene3D" id="1.10.357.10">
    <property type="entry name" value="Tetracycline Repressor, domain 2"/>
    <property type="match status" value="1"/>
</dbReference>
<dbReference type="InterPro" id="IPR001647">
    <property type="entry name" value="HTH_TetR"/>
</dbReference>
<evidence type="ECO:0000256" key="3">
    <source>
        <dbReference type="ARBA" id="ARBA00023163"/>
    </source>
</evidence>
<comment type="caution">
    <text evidence="6">The sequence shown here is derived from an EMBL/GenBank/DDBJ whole genome shotgun (WGS) entry which is preliminary data.</text>
</comment>
<evidence type="ECO:0000313" key="6">
    <source>
        <dbReference type="EMBL" id="MDO7882738.1"/>
    </source>
</evidence>
<name>A0ABT9BNY7_9MICO</name>
<dbReference type="PANTHER" id="PTHR30055">
    <property type="entry name" value="HTH-TYPE TRANSCRIPTIONAL REGULATOR RUTR"/>
    <property type="match status" value="1"/>
</dbReference>
<sequence length="204" mass="22242">MIDSATLSPAEVRRQQTAHRLTAACRRFTADRGLAGFTVDEVCDEVGISRRTFFNYFPSKEEAVVGVDEQSELERFAQDFLARPSRGWPAVLDDLAELVATHAVTSGLSVEEHLELHAALQREPKLLARFMGMSQERDRQLVELVAHREGVPTTDPHARATVAVFGAAVRAAGEQLFSGGGITDFGTALIGVLADIRTVLTDHS</sequence>
<keyword evidence="1" id="KW-0805">Transcription regulation</keyword>
<dbReference type="InterPro" id="IPR023772">
    <property type="entry name" value="DNA-bd_HTH_TetR-type_CS"/>
</dbReference>
<dbReference type="InterPro" id="IPR041347">
    <property type="entry name" value="MftR_C"/>
</dbReference>
<dbReference type="InterPro" id="IPR009057">
    <property type="entry name" value="Homeodomain-like_sf"/>
</dbReference>
<evidence type="ECO:0000259" key="5">
    <source>
        <dbReference type="PROSITE" id="PS50977"/>
    </source>
</evidence>
<evidence type="ECO:0000256" key="1">
    <source>
        <dbReference type="ARBA" id="ARBA00023015"/>
    </source>
</evidence>
<organism evidence="6 7">
    <name type="scientific">Antiquaquibacter soli</name>
    <dbReference type="NCBI Taxonomy" id="3064523"/>
    <lineage>
        <taxon>Bacteria</taxon>
        <taxon>Bacillati</taxon>
        <taxon>Actinomycetota</taxon>
        <taxon>Actinomycetes</taxon>
        <taxon>Micrococcales</taxon>
        <taxon>Microbacteriaceae</taxon>
        <taxon>Antiquaquibacter</taxon>
    </lineage>
</organism>
<dbReference type="InterPro" id="IPR050109">
    <property type="entry name" value="HTH-type_TetR-like_transc_reg"/>
</dbReference>
<dbReference type="EMBL" id="JAUQUB010000002">
    <property type="protein sequence ID" value="MDO7882738.1"/>
    <property type="molecule type" value="Genomic_DNA"/>
</dbReference>